<comment type="subcellular location">
    <subcellularLocation>
        <location evidence="1">Nucleus</location>
    </subcellularLocation>
</comment>
<dbReference type="GO" id="GO:0000981">
    <property type="term" value="F:DNA-binding transcription factor activity, RNA polymerase II-specific"/>
    <property type="evidence" value="ECO:0007669"/>
    <property type="project" value="TreeGrafter"/>
</dbReference>
<dbReference type="EMBL" id="NCKU01001379">
    <property type="protein sequence ID" value="RWS12246.1"/>
    <property type="molecule type" value="Genomic_DNA"/>
</dbReference>
<evidence type="ECO:0000256" key="3">
    <source>
        <dbReference type="ARBA" id="ARBA00023125"/>
    </source>
</evidence>
<dbReference type="Pfam" id="PF02173">
    <property type="entry name" value="pKID"/>
    <property type="match status" value="1"/>
</dbReference>
<dbReference type="SMART" id="SM00338">
    <property type="entry name" value="BRLZ"/>
    <property type="match status" value="1"/>
</dbReference>
<keyword evidence="2" id="KW-0805">Transcription regulation</keyword>
<keyword evidence="5" id="KW-0539">Nucleus</keyword>
<dbReference type="Gene3D" id="1.20.5.170">
    <property type="match status" value="1"/>
</dbReference>
<dbReference type="STRING" id="1965070.A0A3S3PC38"/>
<reference evidence="10 11" key="1">
    <citation type="journal article" date="2018" name="Gigascience">
        <title>Genomes of trombidid mites reveal novel predicted allergens and laterally-transferred genes associated with secondary metabolism.</title>
        <authorList>
            <person name="Dong X."/>
            <person name="Chaisiri K."/>
            <person name="Xia D."/>
            <person name="Armstrong S.D."/>
            <person name="Fang Y."/>
            <person name="Donnelly M.J."/>
            <person name="Kadowaki T."/>
            <person name="McGarry J.W."/>
            <person name="Darby A.C."/>
            <person name="Makepeace B.L."/>
        </authorList>
    </citation>
    <scope>NUCLEOTIDE SEQUENCE [LARGE SCALE GENOMIC DNA]</scope>
    <source>
        <strain evidence="10">UoL-WK</strain>
    </source>
</reference>
<dbReference type="PROSITE" id="PS50953">
    <property type="entry name" value="KID"/>
    <property type="match status" value="1"/>
</dbReference>
<protein>
    <submittedName>
        <fullName evidence="10">Uncharacterized protein</fullName>
    </submittedName>
</protein>
<feature type="domain" description="KID" evidence="9">
    <location>
        <begin position="199"/>
        <end position="258"/>
    </location>
</feature>
<keyword evidence="6" id="KW-0175">Coiled coil</keyword>
<evidence type="ECO:0000256" key="2">
    <source>
        <dbReference type="ARBA" id="ARBA00023015"/>
    </source>
</evidence>
<keyword evidence="11" id="KW-1185">Reference proteome</keyword>
<dbReference type="PROSITE" id="PS50217">
    <property type="entry name" value="BZIP"/>
    <property type="match status" value="1"/>
</dbReference>
<evidence type="ECO:0000256" key="7">
    <source>
        <dbReference type="SAM" id="MobiDB-lite"/>
    </source>
</evidence>
<dbReference type="InterPro" id="IPR001630">
    <property type="entry name" value="Leuzip_CREB"/>
</dbReference>
<dbReference type="Proteomes" id="UP000285301">
    <property type="component" value="Unassembled WGS sequence"/>
</dbReference>
<dbReference type="SUPFAM" id="SSF57959">
    <property type="entry name" value="Leucine zipper domain"/>
    <property type="match status" value="1"/>
</dbReference>
<keyword evidence="4" id="KW-0804">Transcription</keyword>
<evidence type="ECO:0000313" key="11">
    <source>
        <dbReference type="Proteomes" id="UP000285301"/>
    </source>
</evidence>
<dbReference type="CDD" id="cd14690">
    <property type="entry name" value="bZIP_CREB1"/>
    <property type="match status" value="1"/>
</dbReference>
<dbReference type="FunFam" id="1.20.5.170:FF:000003">
    <property type="entry name" value="cAMP-responsive element modulator isoform X2"/>
    <property type="match status" value="1"/>
</dbReference>
<evidence type="ECO:0000256" key="1">
    <source>
        <dbReference type="ARBA" id="ARBA00004123"/>
    </source>
</evidence>
<gene>
    <name evidence="10" type="ORF">B4U79_03355</name>
</gene>
<dbReference type="InterPro" id="IPR004827">
    <property type="entry name" value="bZIP"/>
</dbReference>
<keyword evidence="3" id="KW-0238">DNA-binding</keyword>
<evidence type="ECO:0000259" key="8">
    <source>
        <dbReference type="PROSITE" id="PS50217"/>
    </source>
</evidence>
<dbReference type="GO" id="GO:0005667">
    <property type="term" value="C:transcription regulator complex"/>
    <property type="evidence" value="ECO:0007669"/>
    <property type="project" value="TreeGrafter"/>
</dbReference>
<dbReference type="PROSITE" id="PS00036">
    <property type="entry name" value="BZIP_BASIC"/>
    <property type="match status" value="1"/>
</dbReference>
<evidence type="ECO:0000313" key="10">
    <source>
        <dbReference type="EMBL" id="RWS12246.1"/>
    </source>
</evidence>
<dbReference type="OrthoDB" id="5970722at2759"/>
<feature type="domain" description="BZIP" evidence="8">
    <location>
        <begin position="404"/>
        <end position="455"/>
    </location>
</feature>
<dbReference type="AlphaFoldDB" id="A0A3S3PC38"/>
<proteinExistence type="predicted"/>
<comment type="caution">
    <text evidence="10">The sequence shown here is derived from an EMBL/GenBank/DDBJ whole genome shotgun (WGS) entry which is preliminary data.</text>
</comment>
<dbReference type="GO" id="GO:0000978">
    <property type="term" value="F:RNA polymerase II cis-regulatory region sequence-specific DNA binding"/>
    <property type="evidence" value="ECO:0007669"/>
    <property type="project" value="TreeGrafter"/>
</dbReference>
<dbReference type="Pfam" id="PF00170">
    <property type="entry name" value="bZIP_1"/>
    <property type="match status" value="1"/>
</dbReference>
<dbReference type="PANTHER" id="PTHR45879:SF3">
    <property type="entry name" value="CYCLIC AMP RESPONSE ELEMENT-BINDING PROTEIN B"/>
    <property type="match status" value="1"/>
</dbReference>
<sequence length="463" mass="48797">MVSLSVSVSRTHVMDALIDDEEVVNATSEASPDKESTAAETGLASRKSVLSPVSSVSSLRTANGTVVFTSVSSPTTSGIKHGVSSAIAVPQPGGAVSIVQLQIPNQSNVVQSVIQPNQQSVIQATGGATTVQTVQLPKNVIFVNKVGQGSVIQSTDNTDANIHPVQVSNGCARLRAQTHALPSSATVSNFASICLHSQLISSARSDEPETVITAIEDESKKRREVLARRPSYRKILNELSSAETVGAISSLPAGNEIKTEEPEPGEHQQHQQQRTDSGTATITVASPYLKVVPASAIQLAAGSQDGTLQGIPTLTMTNATGAGTSAIVQYATQGQDGQFFVPGSIGPRLLCTNGGNVVTVSAADLQAYQIRTGSGNAPGIAQGVVMTTPGSMGTQQHQIAEDAAKKREMRLLKNREAAKECRRKKKEYIKCLENRVAVLENQNKALIEELKSLKELYCQKAVE</sequence>
<feature type="region of interest" description="Disordered" evidence="7">
    <location>
        <begin position="247"/>
        <end position="277"/>
    </location>
</feature>
<organism evidence="10 11">
    <name type="scientific">Dinothrombium tinctorium</name>
    <dbReference type="NCBI Taxonomy" id="1965070"/>
    <lineage>
        <taxon>Eukaryota</taxon>
        <taxon>Metazoa</taxon>
        <taxon>Ecdysozoa</taxon>
        <taxon>Arthropoda</taxon>
        <taxon>Chelicerata</taxon>
        <taxon>Arachnida</taxon>
        <taxon>Acari</taxon>
        <taxon>Acariformes</taxon>
        <taxon>Trombidiformes</taxon>
        <taxon>Prostigmata</taxon>
        <taxon>Anystina</taxon>
        <taxon>Parasitengona</taxon>
        <taxon>Trombidioidea</taxon>
        <taxon>Trombidiidae</taxon>
        <taxon>Dinothrombium</taxon>
    </lineage>
</organism>
<dbReference type="InterPro" id="IPR003102">
    <property type="entry name" value="CREB1-like_pKID"/>
</dbReference>
<evidence type="ECO:0000256" key="5">
    <source>
        <dbReference type="ARBA" id="ARBA00023242"/>
    </source>
</evidence>
<dbReference type="GO" id="GO:0005634">
    <property type="term" value="C:nucleus"/>
    <property type="evidence" value="ECO:0007669"/>
    <property type="project" value="UniProtKB-SubCell"/>
</dbReference>
<accession>A0A3S3PC38</accession>
<name>A0A3S3PC38_9ACAR</name>
<dbReference type="InterPro" id="IPR046347">
    <property type="entry name" value="bZIP_sf"/>
</dbReference>
<dbReference type="PRINTS" id="PR00041">
    <property type="entry name" value="LEUZIPPRCREB"/>
</dbReference>
<evidence type="ECO:0000256" key="6">
    <source>
        <dbReference type="SAM" id="Coils"/>
    </source>
</evidence>
<feature type="compositionally biased region" description="Basic and acidic residues" evidence="7">
    <location>
        <begin position="257"/>
        <end position="269"/>
    </location>
</feature>
<dbReference type="PANTHER" id="PTHR45879">
    <property type="entry name" value="CYCLIC AMP RESPONSE ELEMENT-BINDING PROTEIN B"/>
    <property type="match status" value="1"/>
</dbReference>
<feature type="coiled-coil region" evidence="6">
    <location>
        <begin position="422"/>
        <end position="456"/>
    </location>
</feature>
<evidence type="ECO:0000256" key="4">
    <source>
        <dbReference type="ARBA" id="ARBA00023163"/>
    </source>
</evidence>
<evidence type="ECO:0000259" key="9">
    <source>
        <dbReference type="PROSITE" id="PS50953"/>
    </source>
</evidence>